<gene>
    <name evidence="1" type="ORF">EA462_12100</name>
</gene>
<reference evidence="1 2" key="1">
    <citation type="submission" date="2018-10" db="EMBL/GenBank/DDBJ databases">
        <title>Natrarchaeobius chitinivorans gen. nov., sp. nov., and Natrarchaeobius haloalkaliphilus sp. nov., alkaliphilic, chitin-utilizing haloarchaea from hypersaline alkaline lakes.</title>
        <authorList>
            <person name="Sorokin D.Y."/>
            <person name="Elcheninov A.G."/>
            <person name="Kostrikina N.A."/>
            <person name="Bale N.J."/>
            <person name="Sinninghe Damste J.S."/>
            <person name="Khijniak T.V."/>
            <person name="Kublanov I.V."/>
            <person name="Toshchakov S.V."/>
        </authorList>
    </citation>
    <scope>NUCLEOTIDE SEQUENCE [LARGE SCALE GENOMIC DNA]</scope>
    <source>
        <strain evidence="1 2">AArcht-Sl</strain>
    </source>
</reference>
<evidence type="ECO:0000313" key="1">
    <source>
        <dbReference type="EMBL" id="RQG89108.1"/>
    </source>
</evidence>
<name>A0A3N6LKE8_9EURY</name>
<comment type="caution">
    <text evidence="1">The sequence shown here is derived from an EMBL/GenBank/DDBJ whole genome shotgun (WGS) entry which is preliminary data.</text>
</comment>
<dbReference type="RefSeq" id="WP_124178800.1">
    <property type="nucleotide sequence ID" value="NZ_REFY01000004.1"/>
</dbReference>
<sequence>MTENTLEKSDEGKRVLNVDGTEVGRIVAVEGGRGYVVPDPGLVSTIRAKLGWGTVPEDGHPLDEGSIEEITDDAIHLRGTL</sequence>
<dbReference type="OrthoDB" id="229248at2157"/>
<dbReference type="Proteomes" id="UP000273828">
    <property type="component" value="Unassembled WGS sequence"/>
</dbReference>
<protein>
    <submittedName>
        <fullName evidence="1">PRC-barrel domain containing protein</fullName>
    </submittedName>
</protein>
<organism evidence="1 2">
    <name type="scientific">Natrarchaeobius halalkaliphilus</name>
    <dbReference type="NCBI Taxonomy" id="1679091"/>
    <lineage>
        <taxon>Archaea</taxon>
        <taxon>Methanobacteriati</taxon>
        <taxon>Methanobacteriota</taxon>
        <taxon>Stenosarchaea group</taxon>
        <taxon>Halobacteria</taxon>
        <taxon>Halobacteriales</taxon>
        <taxon>Natrialbaceae</taxon>
        <taxon>Natrarchaeobius</taxon>
    </lineage>
</organism>
<proteinExistence type="predicted"/>
<accession>A0A3N6LKE8</accession>
<dbReference type="EMBL" id="REFY01000004">
    <property type="protein sequence ID" value="RQG89108.1"/>
    <property type="molecule type" value="Genomic_DNA"/>
</dbReference>
<dbReference type="AlphaFoldDB" id="A0A3N6LKE8"/>
<evidence type="ECO:0000313" key="2">
    <source>
        <dbReference type="Proteomes" id="UP000273828"/>
    </source>
</evidence>
<keyword evidence="2" id="KW-1185">Reference proteome</keyword>